<keyword evidence="2" id="KW-0472">Membrane</keyword>
<feature type="transmembrane region" description="Helical" evidence="2">
    <location>
        <begin position="60"/>
        <end position="78"/>
    </location>
</feature>
<dbReference type="Pfam" id="PF19893">
    <property type="entry name" value="DUF6366"/>
    <property type="match status" value="1"/>
</dbReference>
<keyword evidence="4" id="KW-1185">Reference proteome</keyword>
<comment type="caution">
    <text evidence="3">The sequence shown here is derived from an EMBL/GenBank/DDBJ whole genome shotgun (WGS) entry which is preliminary data.</text>
</comment>
<feature type="compositionally biased region" description="Basic and acidic residues" evidence="1">
    <location>
        <begin position="14"/>
        <end position="30"/>
    </location>
</feature>
<dbReference type="InterPro" id="IPR045946">
    <property type="entry name" value="DUF6366"/>
</dbReference>
<accession>A0A0V8JNP9</accession>
<protein>
    <submittedName>
        <fullName evidence="3">Uncharacterized protein</fullName>
    </submittedName>
</protein>
<gene>
    <name evidence="3" type="ORF">AS180_08710</name>
</gene>
<keyword evidence="2" id="KW-1133">Transmembrane helix</keyword>
<dbReference type="EMBL" id="LNQP01000026">
    <property type="protein sequence ID" value="KSU88224.1"/>
    <property type="molecule type" value="Genomic_DNA"/>
</dbReference>
<feature type="region of interest" description="Disordered" evidence="1">
    <location>
        <begin position="1"/>
        <end position="55"/>
    </location>
</feature>
<proteinExistence type="predicted"/>
<name>A0A0V8JNP9_9BACI</name>
<organism evidence="3 4">
    <name type="scientific">Priestia veravalensis</name>
    <dbReference type="NCBI Taxonomy" id="1414648"/>
    <lineage>
        <taxon>Bacteria</taxon>
        <taxon>Bacillati</taxon>
        <taxon>Bacillota</taxon>
        <taxon>Bacilli</taxon>
        <taxon>Bacillales</taxon>
        <taxon>Bacillaceae</taxon>
        <taxon>Priestia</taxon>
    </lineage>
</organism>
<sequence length="79" mass="8698">MRQSGDVYMKTHNRTPENEREQLRQKELESNHAGNLRDAIDRAQIGTSPNGAGGSGWKSTGIPLIVLITGFFVVAIFLT</sequence>
<keyword evidence="2" id="KW-0812">Transmembrane</keyword>
<evidence type="ECO:0000256" key="2">
    <source>
        <dbReference type="SAM" id="Phobius"/>
    </source>
</evidence>
<evidence type="ECO:0000313" key="4">
    <source>
        <dbReference type="Proteomes" id="UP000053681"/>
    </source>
</evidence>
<evidence type="ECO:0000256" key="1">
    <source>
        <dbReference type="SAM" id="MobiDB-lite"/>
    </source>
</evidence>
<dbReference type="Proteomes" id="UP000053681">
    <property type="component" value="Unassembled WGS sequence"/>
</dbReference>
<reference evidence="3 4" key="1">
    <citation type="submission" date="2015-11" db="EMBL/GenBank/DDBJ databases">
        <title>Bacillus caseinolyticus sp nov.</title>
        <authorList>
            <person name="Dastager S.G."/>
            <person name="Mawlankar R."/>
        </authorList>
    </citation>
    <scope>NUCLEOTIDE SEQUENCE [LARGE SCALE GENOMIC DNA]</scope>
    <source>
        <strain evidence="3 4">SGD-V-76</strain>
    </source>
</reference>
<dbReference type="AlphaFoldDB" id="A0A0V8JNP9"/>
<evidence type="ECO:0000313" key="3">
    <source>
        <dbReference type="EMBL" id="KSU88224.1"/>
    </source>
</evidence>